<protein>
    <recommendedName>
        <fullName evidence="4">Thymidylate kinase</fullName>
        <ecNumber evidence="3">2.7.4.9</ecNumber>
    </recommendedName>
</protein>
<dbReference type="GO" id="GO:0005829">
    <property type="term" value="C:cytosol"/>
    <property type="evidence" value="ECO:0007669"/>
    <property type="project" value="TreeGrafter"/>
</dbReference>
<dbReference type="InterPro" id="IPR039430">
    <property type="entry name" value="Thymidylate_kin-like_dom"/>
</dbReference>
<accession>A0A5A8DVY6</accession>
<dbReference type="GO" id="GO:0005634">
    <property type="term" value="C:nucleus"/>
    <property type="evidence" value="ECO:0007669"/>
    <property type="project" value="TreeGrafter"/>
</dbReference>
<dbReference type="GO" id="GO:0006233">
    <property type="term" value="P:dTDP biosynthetic process"/>
    <property type="evidence" value="ECO:0007669"/>
    <property type="project" value="InterPro"/>
</dbReference>
<sequence>MFRTAAMRIARSLAIGAASLSPAALPVWCVPKAAASGAAVPPESASRGALIVFEGVDRSGKTTQARLLAERLSQNGVKAKFICFPDRSTAIGKVINAYLTNAKELDDRCIHLLFSANRWEAAAALTAALKNGETVVVDRYAYSGIAFSVAKGRPGMGLEWCAAPDAGLPQPDKVLFMRIPEAAATSRGGFGEERYEKAAFQDRVRSAFGSLRTGIAAGIRADGAEGGIWEDIDAVGSIEEVAARVMGAAMPAVKWAADGAPLRELWADDGSANSNSTERA</sequence>
<comment type="similarity">
    <text evidence="2">Belongs to the thymidylate kinase family.</text>
</comment>
<keyword evidence="6" id="KW-0545">Nucleotide biosynthesis</keyword>
<dbReference type="PANTHER" id="PTHR10344:SF1">
    <property type="entry name" value="THYMIDYLATE KINASE"/>
    <property type="match status" value="1"/>
</dbReference>
<dbReference type="GO" id="GO:0006235">
    <property type="term" value="P:dTTP biosynthetic process"/>
    <property type="evidence" value="ECO:0007669"/>
    <property type="project" value="TreeGrafter"/>
</dbReference>
<evidence type="ECO:0000256" key="4">
    <source>
        <dbReference type="ARBA" id="ARBA00017144"/>
    </source>
</evidence>
<dbReference type="Proteomes" id="UP000325113">
    <property type="component" value="Unassembled WGS sequence"/>
</dbReference>
<dbReference type="EMBL" id="VLTM01000009">
    <property type="protein sequence ID" value="KAA0166217.1"/>
    <property type="molecule type" value="Genomic_DNA"/>
</dbReference>
<dbReference type="EMBL" id="VLTO01000039">
    <property type="protein sequence ID" value="KAA0173003.1"/>
    <property type="molecule type" value="Genomic_DNA"/>
</dbReference>
<dbReference type="GO" id="GO:0004798">
    <property type="term" value="F:dTMP kinase activity"/>
    <property type="evidence" value="ECO:0007669"/>
    <property type="project" value="UniProtKB-EC"/>
</dbReference>
<reference evidence="14 15" key="1">
    <citation type="submission" date="2019-07" db="EMBL/GenBank/DDBJ databases">
        <title>Genomes of Cafeteria roenbergensis.</title>
        <authorList>
            <person name="Fischer M.G."/>
            <person name="Hackl T."/>
            <person name="Roman M."/>
        </authorList>
    </citation>
    <scope>NUCLEOTIDE SEQUENCE [LARGE SCALE GENOMIC DNA]</scope>
    <source>
        <strain evidence="11 16">Cflag</strain>
        <strain evidence="13 14">E4-10P</strain>
        <strain evidence="12 15">RCC970-E3</strain>
    </source>
</reference>
<evidence type="ECO:0000256" key="9">
    <source>
        <dbReference type="ARBA" id="ARBA00022840"/>
    </source>
</evidence>
<dbReference type="EC" id="2.7.4.9" evidence="3"/>
<dbReference type="SUPFAM" id="SSF52540">
    <property type="entry name" value="P-loop containing nucleoside triphosphate hydrolases"/>
    <property type="match status" value="1"/>
</dbReference>
<evidence type="ECO:0000256" key="6">
    <source>
        <dbReference type="ARBA" id="ARBA00022727"/>
    </source>
</evidence>
<evidence type="ECO:0000313" key="11">
    <source>
        <dbReference type="EMBL" id="KAA0166217.1"/>
    </source>
</evidence>
<dbReference type="EMBL" id="VLTL01000021">
    <property type="protein sequence ID" value="KAA0169576.1"/>
    <property type="molecule type" value="Genomic_DNA"/>
</dbReference>
<evidence type="ECO:0000313" key="15">
    <source>
        <dbReference type="Proteomes" id="UP000324907"/>
    </source>
</evidence>
<dbReference type="Proteomes" id="UP000324907">
    <property type="component" value="Unassembled WGS sequence"/>
</dbReference>
<gene>
    <name evidence="13" type="ORF">FNF27_05494</name>
    <name evidence="12" type="ORF">FNF28_02020</name>
    <name evidence="11" type="ORF">FNF31_01443</name>
</gene>
<organism evidence="12 15">
    <name type="scientific">Cafeteria roenbergensis</name>
    <name type="common">Marine flagellate</name>
    <dbReference type="NCBI Taxonomy" id="33653"/>
    <lineage>
        <taxon>Eukaryota</taxon>
        <taxon>Sar</taxon>
        <taxon>Stramenopiles</taxon>
        <taxon>Bigyra</taxon>
        <taxon>Opalozoa</taxon>
        <taxon>Bicosoecida</taxon>
        <taxon>Cafeteriaceae</taxon>
        <taxon>Cafeteria</taxon>
    </lineage>
</organism>
<dbReference type="AlphaFoldDB" id="A0A5A8DVY6"/>
<evidence type="ECO:0000256" key="1">
    <source>
        <dbReference type="ARBA" id="ARBA00004992"/>
    </source>
</evidence>
<dbReference type="Gene3D" id="3.40.50.300">
    <property type="entry name" value="P-loop containing nucleotide triphosphate hydrolases"/>
    <property type="match status" value="1"/>
</dbReference>
<evidence type="ECO:0000256" key="2">
    <source>
        <dbReference type="ARBA" id="ARBA00009776"/>
    </source>
</evidence>
<keyword evidence="8" id="KW-0418">Kinase</keyword>
<dbReference type="GO" id="GO:0005739">
    <property type="term" value="C:mitochondrion"/>
    <property type="evidence" value="ECO:0007669"/>
    <property type="project" value="TreeGrafter"/>
</dbReference>
<dbReference type="GO" id="GO:0004550">
    <property type="term" value="F:nucleoside diphosphate kinase activity"/>
    <property type="evidence" value="ECO:0007669"/>
    <property type="project" value="TreeGrafter"/>
</dbReference>
<comment type="caution">
    <text evidence="12">The sequence shown here is derived from an EMBL/GenBank/DDBJ whole genome shotgun (WGS) entry which is preliminary data.</text>
</comment>
<keyword evidence="5" id="KW-0808">Transferase</keyword>
<feature type="domain" description="Thymidylate kinase-like" evidence="10">
    <location>
        <begin position="53"/>
        <end position="204"/>
    </location>
</feature>
<evidence type="ECO:0000256" key="5">
    <source>
        <dbReference type="ARBA" id="ARBA00022679"/>
    </source>
</evidence>
<dbReference type="OrthoDB" id="425602at2759"/>
<dbReference type="InterPro" id="IPR027417">
    <property type="entry name" value="P-loop_NTPase"/>
</dbReference>
<dbReference type="Proteomes" id="UP000322899">
    <property type="component" value="Unassembled WGS sequence"/>
</dbReference>
<evidence type="ECO:0000256" key="7">
    <source>
        <dbReference type="ARBA" id="ARBA00022741"/>
    </source>
</evidence>
<evidence type="ECO:0000313" key="12">
    <source>
        <dbReference type="EMBL" id="KAA0169576.1"/>
    </source>
</evidence>
<keyword evidence="7" id="KW-0547">Nucleotide-binding</keyword>
<evidence type="ECO:0000313" key="13">
    <source>
        <dbReference type="EMBL" id="KAA0173003.1"/>
    </source>
</evidence>
<evidence type="ECO:0000313" key="14">
    <source>
        <dbReference type="Proteomes" id="UP000322899"/>
    </source>
</evidence>
<evidence type="ECO:0000256" key="3">
    <source>
        <dbReference type="ARBA" id="ARBA00012980"/>
    </source>
</evidence>
<evidence type="ECO:0000313" key="16">
    <source>
        <dbReference type="Proteomes" id="UP000325113"/>
    </source>
</evidence>
<dbReference type="InterPro" id="IPR018095">
    <property type="entry name" value="Thymidylate_kin_CS"/>
</dbReference>
<comment type="pathway">
    <text evidence="1">Pyrimidine metabolism; dTTP biosynthesis.</text>
</comment>
<dbReference type="CDD" id="cd01672">
    <property type="entry name" value="TMPK"/>
    <property type="match status" value="1"/>
</dbReference>
<dbReference type="GO" id="GO:0006227">
    <property type="term" value="P:dUDP biosynthetic process"/>
    <property type="evidence" value="ECO:0007669"/>
    <property type="project" value="TreeGrafter"/>
</dbReference>
<evidence type="ECO:0000256" key="8">
    <source>
        <dbReference type="ARBA" id="ARBA00022777"/>
    </source>
</evidence>
<dbReference type="PROSITE" id="PS01331">
    <property type="entry name" value="THYMIDYLATE_KINASE"/>
    <property type="match status" value="1"/>
</dbReference>
<dbReference type="NCBIfam" id="TIGR00041">
    <property type="entry name" value="DTMP_kinase"/>
    <property type="match status" value="1"/>
</dbReference>
<name>A0A5A8DVY6_CAFRO</name>
<keyword evidence="9" id="KW-0067">ATP-binding</keyword>
<dbReference type="GO" id="GO:0005524">
    <property type="term" value="F:ATP binding"/>
    <property type="evidence" value="ECO:0007669"/>
    <property type="project" value="UniProtKB-KW"/>
</dbReference>
<evidence type="ECO:0000259" key="10">
    <source>
        <dbReference type="Pfam" id="PF02223"/>
    </source>
</evidence>
<dbReference type="HAMAP" id="MF_00165">
    <property type="entry name" value="Thymidylate_kinase"/>
    <property type="match status" value="1"/>
</dbReference>
<dbReference type="Pfam" id="PF02223">
    <property type="entry name" value="Thymidylate_kin"/>
    <property type="match status" value="1"/>
</dbReference>
<proteinExistence type="inferred from homology"/>
<dbReference type="PANTHER" id="PTHR10344">
    <property type="entry name" value="THYMIDYLATE KINASE"/>
    <property type="match status" value="1"/>
</dbReference>
<dbReference type="FunFam" id="3.40.50.300:FF:000679">
    <property type="entry name" value="Thymidylate kinase"/>
    <property type="match status" value="1"/>
</dbReference>
<dbReference type="InterPro" id="IPR018094">
    <property type="entry name" value="Thymidylate_kinase"/>
</dbReference>